<keyword evidence="4 5" id="KW-0472">Membrane</keyword>
<dbReference type="Pfam" id="PF04932">
    <property type="entry name" value="Wzy_C"/>
    <property type="match status" value="1"/>
</dbReference>
<evidence type="ECO:0000259" key="6">
    <source>
        <dbReference type="Pfam" id="PF04932"/>
    </source>
</evidence>
<comment type="caution">
    <text evidence="7">The sequence shown here is derived from an EMBL/GenBank/DDBJ whole genome shotgun (WGS) entry which is preliminary data.</text>
</comment>
<feature type="transmembrane region" description="Helical" evidence="5">
    <location>
        <begin position="398"/>
        <end position="416"/>
    </location>
</feature>
<name>A0A2S8SVW9_9BACT</name>
<dbReference type="InterPro" id="IPR051533">
    <property type="entry name" value="WaaL-like"/>
</dbReference>
<proteinExistence type="predicted"/>
<comment type="subcellular location">
    <subcellularLocation>
        <location evidence="1">Membrane</location>
        <topology evidence="1">Multi-pass membrane protein</topology>
    </subcellularLocation>
</comment>
<evidence type="ECO:0000256" key="1">
    <source>
        <dbReference type="ARBA" id="ARBA00004141"/>
    </source>
</evidence>
<dbReference type="PANTHER" id="PTHR37422:SF13">
    <property type="entry name" value="LIPOPOLYSACCHARIDE BIOSYNTHESIS PROTEIN PA4999-RELATED"/>
    <property type="match status" value="1"/>
</dbReference>
<dbReference type="EMBL" id="NIGF01000003">
    <property type="protein sequence ID" value="PQV64941.1"/>
    <property type="molecule type" value="Genomic_DNA"/>
</dbReference>
<evidence type="ECO:0000256" key="4">
    <source>
        <dbReference type="ARBA" id="ARBA00023136"/>
    </source>
</evidence>
<accession>A0A2S8SVW9</accession>
<feature type="transmembrane region" description="Helical" evidence="5">
    <location>
        <begin position="55"/>
        <end position="74"/>
    </location>
</feature>
<dbReference type="AlphaFoldDB" id="A0A2S8SVW9"/>
<feature type="transmembrane region" description="Helical" evidence="5">
    <location>
        <begin position="375"/>
        <end position="392"/>
    </location>
</feature>
<feature type="transmembrane region" description="Helical" evidence="5">
    <location>
        <begin position="135"/>
        <end position="154"/>
    </location>
</feature>
<organism evidence="7 8">
    <name type="scientific">Abditibacterium utsteinense</name>
    <dbReference type="NCBI Taxonomy" id="1960156"/>
    <lineage>
        <taxon>Bacteria</taxon>
        <taxon>Pseudomonadati</taxon>
        <taxon>Abditibacteriota</taxon>
        <taxon>Abditibacteriia</taxon>
        <taxon>Abditibacteriales</taxon>
        <taxon>Abditibacteriaceae</taxon>
        <taxon>Abditibacterium</taxon>
    </lineage>
</organism>
<evidence type="ECO:0000313" key="8">
    <source>
        <dbReference type="Proteomes" id="UP000237684"/>
    </source>
</evidence>
<feature type="transmembrane region" description="Helical" evidence="5">
    <location>
        <begin position="340"/>
        <end position="363"/>
    </location>
</feature>
<feature type="transmembrane region" description="Helical" evidence="5">
    <location>
        <begin position="174"/>
        <end position="194"/>
    </location>
</feature>
<dbReference type="OrthoDB" id="9806320at2"/>
<dbReference type="GO" id="GO:0016020">
    <property type="term" value="C:membrane"/>
    <property type="evidence" value="ECO:0007669"/>
    <property type="project" value="UniProtKB-SubCell"/>
</dbReference>
<keyword evidence="3 5" id="KW-1133">Transmembrane helix</keyword>
<evidence type="ECO:0000256" key="5">
    <source>
        <dbReference type="SAM" id="Phobius"/>
    </source>
</evidence>
<feature type="transmembrane region" description="Helical" evidence="5">
    <location>
        <begin position="86"/>
        <end position="107"/>
    </location>
</feature>
<keyword evidence="2 5" id="KW-0812">Transmembrane</keyword>
<gene>
    <name evidence="7" type="ORF">B1R32_103208</name>
</gene>
<feature type="transmembrane region" description="Helical" evidence="5">
    <location>
        <begin position="25"/>
        <end position="49"/>
    </location>
</feature>
<feature type="transmembrane region" description="Helical" evidence="5">
    <location>
        <begin position="258"/>
        <end position="279"/>
    </location>
</feature>
<feature type="domain" description="O-antigen ligase-related" evidence="6">
    <location>
        <begin position="210"/>
        <end position="356"/>
    </location>
</feature>
<dbReference type="InterPro" id="IPR007016">
    <property type="entry name" value="O-antigen_ligase-rel_domated"/>
</dbReference>
<keyword evidence="7" id="KW-0436">Ligase</keyword>
<dbReference type="Gene3D" id="1.25.40.10">
    <property type="entry name" value="Tetratricopeptide repeat domain"/>
    <property type="match status" value="1"/>
</dbReference>
<dbReference type="GO" id="GO:0016874">
    <property type="term" value="F:ligase activity"/>
    <property type="evidence" value="ECO:0007669"/>
    <property type="project" value="UniProtKB-KW"/>
</dbReference>
<sequence length="683" mass="73977">MLSTRPVSDASPDASRATSFGFESLGSLLAFGALLALLLLAPFSLSGFWATTYDFWPQAIFLLLGAGAALLLAISPDARFGFDATATLLLVFLVWNLVSALTGVYHHDAWLELARIFGAFIVFFAVRALWKPSRALWIVGAWILGMTWICIPALSDFAQTHYPRQAGPFFNTNLFANALAMTLPMALIFPVLLARATKNQVVLTLGALPFLICAFGLIVTSSKGGFLAAIVALFVTITLIFCAKAASIRIFARRNRAVLMVASLIFLLLFGALAAKTIVPRLQSARGSDDNSTMFRAYIWRSTLDMARAKPIFGFGPGAFPHVYPRFARVSYTRSAHQSWLQIAAESGFPALILVLGAVGAALKSGAARLKTRDWPYIAGATGAVCALLVHGCVDSGFQTTSIVILFAVALAILTAREKLEETSSETPPETRKSRLNPWWLGATLLLALGGNQTQKAASGEDVRFRAVEFARNGAPTISSQKMKEAVAIDPTSARLWLTLGRLQAQGGDNGRAALQTAAQLQPSNATNWTNLARLSERAGDAPAAIEKFYARALENDPLNTSILLEHAQFRLASKNRAGYDDLQKIIALRAQPYGLYAPVEQIVDLDFARATLLIAPEFKRKKQSAQLQSLLKIGLADCARARSFVTQNEQMRRETGGEFGQSENDDLETVSAALQVLQTSLK</sequence>
<feature type="transmembrane region" description="Helical" evidence="5">
    <location>
        <begin position="201"/>
        <end position="220"/>
    </location>
</feature>
<protein>
    <submittedName>
        <fullName evidence="7">O-antigen ligase</fullName>
    </submittedName>
</protein>
<dbReference type="SUPFAM" id="SSF48452">
    <property type="entry name" value="TPR-like"/>
    <property type="match status" value="1"/>
</dbReference>
<dbReference type="Proteomes" id="UP000237684">
    <property type="component" value="Unassembled WGS sequence"/>
</dbReference>
<keyword evidence="8" id="KW-1185">Reference proteome</keyword>
<dbReference type="RefSeq" id="WP_105482811.1">
    <property type="nucleotide sequence ID" value="NZ_NIGF01000003.1"/>
</dbReference>
<evidence type="ECO:0000256" key="2">
    <source>
        <dbReference type="ARBA" id="ARBA00022692"/>
    </source>
</evidence>
<dbReference type="InParanoid" id="A0A2S8SVW9"/>
<reference evidence="7 8" key="1">
    <citation type="journal article" date="2018" name="Syst. Appl. Microbiol.">
        <title>Abditibacterium utsteinense sp. nov., the first cultivated member of candidate phylum FBP, isolated from ice-free Antarctic soil samples.</title>
        <authorList>
            <person name="Tahon G."/>
            <person name="Tytgat B."/>
            <person name="Lebbe L."/>
            <person name="Carlier A."/>
            <person name="Willems A."/>
        </authorList>
    </citation>
    <scope>NUCLEOTIDE SEQUENCE [LARGE SCALE GENOMIC DNA]</scope>
    <source>
        <strain evidence="7 8">LMG 29911</strain>
    </source>
</reference>
<dbReference type="InterPro" id="IPR011990">
    <property type="entry name" value="TPR-like_helical_dom_sf"/>
</dbReference>
<feature type="transmembrane region" description="Helical" evidence="5">
    <location>
        <begin position="226"/>
        <end position="246"/>
    </location>
</feature>
<evidence type="ECO:0000256" key="3">
    <source>
        <dbReference type="ARBA" id="ARBA00022989"/>
    </source>
</evidence>
<dbReference type="PANTHER" id="PTHR37422">
    <property type="entry name" value="TEICHURONIC ACID BIOSYNTHESIS PROTEIN TUAE"/>
    <property type="match status" value="1"/>
</dbReference>
<evidence type="ECO:0000313" key="7">
    <source>
        <dbReference type="EMBL" id="PQV64941.1"/>
    </source>
</evidence>
<feature type="transmembrane region" description="Helical" evidence="5">
    <location>
        <begin position="113"/>
        <end position="130"/>
    </location>
</feature>